<evidence type="ECO:0000313" key="2">
    <source>
        <dbReference type="EMBL" id="KAE8350467.1"/>
    </source>
</evidence>
<evidence type="ECO:0000313" key="3">
    <source>
        <dbReference type="Proteomes" id="UP000327118"/>
    </source>
</evidence>
<dbReference type="OrthoDB" id="4301023at2759"/>
<dbReference type="Proteomes" id="UP000327118">
    <property type="component" value="Unassembled WGS sequence"/>
</dbReference>
<organism evidence="2 3">
    <name type="scientific">Aspergillus coremiiformis</name>
    <dbReference type="NCBI Taxonomy" id="138285"/>
    <lineage>
        <taxon>Eukaryota</taxon>
        <taxon>Fungi</taxon>
        <taxon>Dikarya</taxon>
        <taxon>Ascomycota</taxon>
        <taxon>Pezizomycotina</taxon>
        <taxon>Eurotiomycetes</taxon>
        <taxon>Eurotiomycetidae</taxon>
        <taxon>Eurotiales</taxon>
        <taxon>Aspergillaceae</taxon>
        <taxon>Aspergillus</taxon>
        <taxon>Aspergillus subgen. Circumdati</taxon>
    </lineage>
</organism>
<name>A0A5N6YYE2_9EURO</name>
<feature type="region of interest" description="Disordered" evidence="1">
    <location>
        <begin position="1"/>
        <end position="24"/>
    </location>
</feature>
<reference evidence="3" key="1">
    <citation type="submission" date="2019-04" db="EMBL/GenBank/DDBJ databases">
        <title>Friends and foes A comparative genomics studyof 23 Aspergillus species from section Flavi.</title>
        <authorList>
            <consortium name="DOE Joint Genome Institute"/>
            <person name="Kjaerbolling I."/>
            <person name="Vesth T."/>
            <person name="Frisvad J.C."/>
            <person name="Nybo J.L."/>
            <person name="Theobald S."/>
            <person name="Kildgaard S."/>
            <person name="Isbrandt T."/>
            <person name="Kuo A."/>
            <person name="Sato A."/>
            <person name="Lyhne E.K."/>
            <person name="Kogle M.E."/>
            <person name="Wiebenga A."/>
            <person name="Kun R.S."/>
            <person name="Lubbers R.J."/>
            <person name="Makela M.R."/>
            <person name="Barry K."/>
            <person name="Chovatia M."/>
            <person name="Clum A."/>
            <person name="Daum C."/>
            <person name="Haridas S."/>
            <person name="He G."/>
            <person name="LaButti K."/>
            <person name="Lipzen A."/>
            <person name="Mondo S."/>
            <person name="Riley R."/>
            <person name="Salamov A."/>
            <person name="Simmons B.A."/>
            <person name="Magnuson J.K."/>
            <person name="Henrissat B."/>
            <person name="Mortensen U.H."/>
            <person name="Larsen T.O."/>
            <person name="Devries R.P."/>
            <person name="Grigoriev I.V."/>
            <person name="Machida M."/>
            <person name="Baker S.E."/>
            <person name="Andersen M.R."/>
        </authorList>
    </citation>
    <scope>NUCLEOTIDE SEQUENCE [LARGE SCALE GENOMIC DNA]</scope>
    <source>
        <strain evidence="3">CBS 553.77</strain>
    </source>
</reference>
<dbReference type="AlphaFoldDB" id="A0A5N6YYE2"/>
<evidence type="ECO:0000256" key="1">
    <source>
        <dbReference type="SAM" id="MobiDB-lite"/>
    </source>
</evidence>
<protein>
    <submittedName>
        <fullName evidence="2">Uncharacterized protein</fullName>
    </submittedName>
</protein>
<keyword evidence="3" id="KW-1185">Reference proteome</keyword>
<sequence>MTTIQTPETQHPPEPDPTETADDGLWFLHPDNQHLYYLSRAELDKIPETDPRDDLAELLPKPGAVEHWVRQLCSPTKERYERLMEMGWDQDEAHNFLTNIEKEQLFLCAELRMEGKSEEQITALHESCERAMKDFSHLDVRVHGFLKVNEMRNAYDSEEYRRRRMVMREGREERFWDLKGKK</sequence>
<gene>
    <name evidence="2" type="ORF">BDV28DRAFT_150910</name>
</gene>
<dbReference type="EMBL" id="ML739223">
    <property type="protein sequence ID" value="KAE8350467.1"/>
    <property type="molecule type" value="Genomic_DNA"/>
</dbReference>
<proteinExistence type="predicted"/>
<accession>A0A5N6YYE2</accession>